<keyword evidence="1" id="KW-0805">Transcription regulation</keyword>
<dbReference type="AlphaFoldDB" id="A0A7K1SA55"/>
<dbReference type="SMART" id="SM00342">
    <property type="entry name" value="HTH_ARAC"/>
    <property type="match status" value="1"/>
</dbReference>
<dbReference type="InterPro" id="IPR009057">
    <property type="entry name" value="Homeodomain-like_sf"/>
</dbReference>
<dbReference type="InterPro" id="IPR020449">
    <property type="entry name" value="Tscrpt_reg_AraC-type_HTH"/>
</dbReference>
<dbReference type="PANTHER" id="PTHR43280">
    <property type="entry name" value="ARAC-FAMILY TRANSCRIPTIONAL REGULATOR"/>
    <property type="match status" value="1"/>
</dbReference>
<dbReference type="Pfam" id="PF12833">
    <property type="entry name" value="HTH_18"/>
    <property type="match status" value="1"/>
</dbReference>
<sequence length="127" mass="14959">MTFYHQQVLKIRDELYPNEHLCNQIIQAKRFMDGQLERNINLTVIAQEASFSKFHFIRLFKRMYGKTPYQYLMMVRIEEAKRLLLTGKTVQEVCFSVGFDSTSSFTGLFKKITGSTPTAFKSRQSKW</sequence>
<keyword evidence="2" id="KW-0238">DNA-binding</keyword>
<dbReference type="EMBL" id="WPIN01000003">
    <property type="protein sequence ID" value="MVM30416.1"/>
    <property type="molecule type" value="Genomic_DNA"/>
</dbReference>
<dbReference type="GO" id="GO:0043565">
    <property type="term" value="F:sequence-specific DNA binding"/>
    <property type="evidence" value="ECO:0007669"/>
    <property type="project" value="InterPro"/>
</dbReference>
<reference evidence="5 6" key="1">
    <citation type="submission" date="2019-12" db="EMBL/GenBank/DDBJ databases">
        <title>Spirosoma sp. HMF4905 genome sequencing and assembly.</title>
        <authorList>
            <person name="Kang H."/>
            <person name="Cha I."/>
            <person name="Kim H."/>
            <person name="Joh K."/>
        </authorList>
    </citation>
    <scope>NUCLEOTIDE SEQUENCE [LARGE SCALE GENOMIC DNA]</scope>
    <source>
        <strain evidence="5 6">HMF4905</strain>
    </source>
</reference>
<dbReference type="SUPFAM" id="SSF46689">
    <property type="entry name" value="Homeodomain-like"/>
    <property type="match status" value="2"/>
</dbReference>
<organism evidence="5 6">
    <name type="scientific">Spirosoma arboris</name>
    <dbReference type="NCBI Taxonomy" id="2682092"/>
    <lineage>
        <taxon>Bacteria</taxon>
        <taxon>Pseudomonadati</taxon>
        <taxon>Bacteroidota</taxon>
        <taxon>Cytophagia</taxon>
        <taxon>Cytophagales</taxon>
        <taxon>Cytophagaceae</taxon>
        <taxon>Spirosoma</taxon>
    </lineage>
</organism>
<evidence type="ECO:0000313" key="5">
    <source>
        <dbReference type="EMBL" id="MVM30416.1"/>
    </source>
</evidence>
<feature type="domain" description="HTH araC/xylS-type" evidence="4">
    <location>
        <begin position="26"/>
        <end position="123"/>
    </location>
</feature>
<dbReference type="GO" id="GO:0003700">
    <property type="term" value="F:DNA-binding transcription factor activity"/>
    <property type="evidence" value="ECO:0007669"/>
    <property type="project" value="InterPro"/>
</dbReference>
<evidence type="ECO:0000256" key="2">
    <source>
        <dbReference type="ARBA" id="ARBA00023125"/>
    </source>
</evidence>
<dbReference type="Gene3D" id="1.10.10.60">
    <property type="entry name" value="Homeodomain-like"/>
    <property type="match status" value="2"/>
</dbReference>
<proteinExistence type="predicted"/>
<gene>
    <name evidence="5" type="ORF">GO755_10255</name>
</gene>
<dbReference type="PROSITE" id="PS00041">
    <property type="entry name" value="HTH_ARAC_FAMILY_1"/>
    <property type="match status" value="1"/>
</dbReference>
<protein>
    <submittedName>
        <fullName evidence="5">Helix-turn-helix domain-containing protein</fullName>
    </submittedName>
</protein>
<dbReference type="PROSITE" id="PS01124">
    <property type="entry name" value="HTH_ARAC_FAMILY_2"/>
    <property type="match status" value="1"/>
</dbReference>
<dbReference type="PANTHER" id="PTHR43280:SF2">
    <property type="entry name" value="HTH-TYPE TRANSCRIPTIONAL REGULATOR EXSA"/>
    <property type="match status" value="1"/>
</dbReference>
<accession>A0A7K1SA55</accession>
<dbReference type="Proteomes" id="UP000436006">
    <property type="component" value="Unassembled WGS sequence"/>
</dbReference>
<dbReference type="RefSeq" id="WP_157584645.1">
    <property type="nucleotide sequence ID" value="NZ_WPIN01000003.1"/>
</dbReference>
<evidence type="ECO:0000313" key="6">
    <source>
        <dbReference type="Proteomes" id="UP000436006"/>
    </source>
</evidence>
<evidence type="ECO:0000259" key="4">
    <source>
        <dbReference type="PROSITE" id="PS01124"/>
    </source>
</evidence>
<evidence type="ECO:0000256" key="1">
    <source>
        <dbReference type="ARBA" id="ARBA00023015"/>
    </source>
</evidence>
<comment type="caution">
    <text evidence="5">The sequence shown here is derived from an EMBL/GenBank/DDBJ whole genome shotgun (WGS) entry which is preliminary data.</text>
</comment>
<evidence type="ECO:0000256" key="3">
    <source>
        <dbReference type="ARBA" id="ARBA00023163"/>
    </source>
</evidence>
<dbReference type="InterPro" id="IPR018062">
    <property type="entry name" value="HTH_AraC-typ_CS"/>
</dbReference>
<dbReference type="PRINTS" id="PR00032">
    <property type="entry name" value="HTHARAC"/>
</dbReference>
<name>A0A7K1SA55_9BACT</name>
<dbReference type="InterPro" id="IPR018060">
    <property type="entry name" value="HTH_AraC"/>
</dbReference>
<keyword evidence="6" id="KW-1185">Reference proteome</keyword>
<keyword evidence="3" id="KW-0804">Transcription</keyword>